<protein>
    <submittedName>
        <fullName evidence="2">Uncharacterized protein</fullName>
    </submittedName>
</protein>
<evidence type="ECO:0000313" key="2">
    <source>
        <dbReference type="EMBL" id="CDQ12036.1"/>
    </source>
</evidence>
<reference evidence="2" key="1">
    <citation type="submission" date="2014-03" db="EMBL/GenBank/DDBJ databases">
        <authorList>
            <person name="Genoscope - CEA"/>
        </authorList>
    </citation>
    <scope>NUCLEOTIDE SEQUENCE [LARGE SCALE GENOMIC DNA]</scope>
    <source>
        <strain evidence="2">CF27</strain>
    </source>
</reference>
<proteinExistence type="predicted"/>
<accession>A0A060UUQ2</accession>
<organism evidence="2">
    <name type="scientific">Acidithiobacillus ferrivorans</name>
    <dbReference type="NCBI Taxonomy" id="160808"/>
    <lineage>
        <taxon>Bacteria</taxon>
        <taxon>Pseudomonadati</taxon>
        <taxon>Pseudomonadota</taxon>
        <taxon>Acidithiobacillia</taxon>
        <taxon>Acidithiobacillales</taxon>
        <taxon>Acidithiobacillaceae</taxon>
        <taxon>Acidithiobacillus</taxon>
    </lineage>
</organism>
<keyword evidence="1" id="KW-0812">Transmembrane</keyword>
<keyword evidence="1" id="KW-0472">Membrane</keyword>
<sequence>MKLFAMMALAIFGPLVVSGGGIAIFMEQARIKATLRLIRWLFYFL</sequence>
<evidence type="ECO:0000256" key="1">
    <source>
        <dbReference type="SAM" id="Phobius"/>
    </source>
</evidence>
<name>A0A060UUQ2_9PROT</name>
<dbReference type="EMBL" id="LT841305">
    <property type="protein sequence ID" value="SMH66578.1"/>
    <property type="molecule type" value="Genomic_DNA"/>
</dbReference>
<keyword evidence="4" id="KW-1185">Reference proteome</keyword>
<evidence type="ECO:0000313" key="3">
    <source>
        <dbReference type="EMBL" id="SMH66578.1"/>
    </source>
</evidence>
<gene>
    <name evidence="3" type="ORF">AFERRI_30310</name>
    <name evidence="2" type="ORF">AFERRI_70009</name>
</gene>
<dbReference type="EMBL" id="CCCS020000067">
    <property type="protein sequence ID" value="CDQ12036.1"/>
    <property type="molecule type" value="Genomic_DNA"/>
</dbReference>
<reference evidence="3 4" key="3">
    <citation type="submission" date="2017-03" db="EMBL/GenBank/DDBJ databases">
        <authorList>
            <person name="Regsiter A."/>
            <person name="William W."/>
        </authorList>
    </citation>
    <scope>NUCLEOTIDE SEQUENCE [LARGE SCALE GENOMIC DNA]</scope>
    <source>
        <strain evidence="3">PRJEB5721</strain>
    </source>
</reference>
<reference evidence="2" key="2">
    <citation type="submission" date="2014-07" db="EMBL/GenBank/DDBJ databases">
        <title>Initial genome analysis of the psychrotolerant acidophile Acidithiobacillus ferrivorans CF27: insights into iron and sulfur oxidation pathways and into biofilm formation.</title>
        <authorList>
            <person name="Talla E."/>
            <person name="Hedrich S."/>
            <person name="Mangenot S."/>
            <person name="Ji B."/>
            <person name="Johnson D.B."/>
            <person name="Barbe V."/>
            <person name="Bonnefoy V."/>
        </authorList>
    </citation>
    <scope>NUCLEOTIDE SEQUENCE [LARGE SCALE GENOMIC DNA]</scope>
    <source>
        <strain evidence="2">CF27</strain>
    </source>
</reference>
<feature type="transmembrane region" description="Helical" evidence="1">
    <location>
        <begin position="6"/>
        <end position="26"/>
    </location>
</feature>
<dbReference type="Proteomes" id="UP000193925">
    <property type="component" value="Chromosome AFERRI"/>
</dbReference>
<dbReference type="AlphaFoldDB" id="A0A060UUQ2"/>
<keyword evidence="1" id="KW-1133">Transmembrane helix</keyword>
<evidence type="ECO:0000313" key="4">
    <source>
        <dbReference type="Proteomes" id="UP000193925"/>
    </source>
</evidence>